<evidence type="ECO:0000256" key="6">
    <source>
        <dbReference type="ARBA" id="ARBA00022723"/>
    </source>
</evidence>
<keyword evidence="5" id="KW-0808">Transferase</keyword>
<protein>
    <submittedName>
        <fullName evidence="10">Transketolase</fullName>
    </submittedName>
</protein>
<evidence type="ECO:0000256" key="4">
    <source>
        <dbReference type="ARBA" id="ARBA00007131"/>
    </source>
</evidence>
<dbReference type="InterPro" id="IPR005474">
    <property type="entry name" value="Transketolase_N"/>
</dbReference>
<comment type="cofactor">
    <cofactor evidence="1">
        <name>Co(2+)</name>
        <dbReference type="ChEBI" id="CHEBI:48828"/>
    </cofactor>
</comment>
<dbReference type="Gene3D" id="3.40.50.970">
    <property type="match status" value="2"/>
</dbReference>
<dbReference type="Proteomes" id="UP001147782">
    <property type="component" value="Unassembled WGS sequence"/>
</dbReference>
<sequence>MAPHLDDSERGSKCDEILRKPTWKPETDDDYAVLAIRNLVFDMTMQNGGGHGGSAVGMAAIGVALWKYAMRYNPNDPNWFDRDRFVLSNGHASMFLYAMNYLVGYDAWTMDELKGYGSAKLNGFTTLSHAHPEIECPAVEVTTGPLGQGIATAVGLAIASKNLAANFNKPDIEVLQSQIYCMTGDGCLMEGVALEAISLAGSLQLDNLVLLYDNNQVTCDGPLDWINTEDTNAKMRASGWEVIGVYDGRYDVKAIVAALHLARVCRGKPVFINIRTVIGTDTAFAGTAKAHHGPFDRESIARSKVLAGIDPKSTRVVPPNMLEFFRERKTYGSRQQREWNDRLTRYKSKYPLDGERLAARIEGSFGDWAATLDGLDSFRFQGLATRESNGEILELLWQANPALSGGGADLMNSNKFKYSAADVFHPATSFTGRYIRHGIREHAMAAVANGLAAFHPGTFLPVTSTFFMFYLYAAPAVRMGALSNLQVIHIGTHDSFQEGQNGPTHQPVELDSLFRAMPNLTYIRPCDAEELIGAYQYALGERHSPSFISIARDAVGPVPSTSREHTAKGAYVICERVGANVTLVSCGSELHYVVAAAEILKQRGITSRIVSAPSLDIFSKQSREYQVSVFPINRSPIVSAEEFVPLAWPRYATASIGMRGFGYSASRESNYDRFGLDAISIADKVALYLKKLDGRDARQQAWALL</sequence>
<dbReference type="SUPFAM" id="SSF52518">
    <property type="entry name" value="Thiamin diphosphate-binding fold (THDP-binding)"/>
    <property type="match status" value="2"/>
</dbReference>
<evidence type="ECO:0000313" key="10">
    <source>
        <dbReference type="EMBL" id="KAJ5378320.1"/>
    </source>
</evidence>
<dbReference type="InterPro" id="IPR020826">
    <property type="entry name" value="Transketolase_BS"/>
</dbReference>
<dbReference type="GeneID" id="81437837"/>
<dbReference type="InterPro" id="IPR009014">
    <property type="entry name" value="Transketo_C/PFOR_II"/>
</dbReference>
<dbReference type="AlphaFoldDB" id="A0A9W9SH72"/>
<dbReference type="GO" id="GO:0005829">
    <property type="term" value="C:cytosol"/>
    <property type="evidence" value="ECO:0007669"/>
    <property type="project" value="TreeGrafter"/>
</dbReference>
<evidence type="ECO:0000256" key="2">
    <source>
        <dbReference type="ARBA" id="ARBA00001946"/>
    </source>
</evidence>
<dbReference type="Pfam" id="PF00456">
    <property type="entry name" value="Transketolase_N"/>
    <property type="match status" value="1"/>
</dbReference>
<dbReference type="PANTHER" id="PTHR43522:SF6">
    <property type="entry name" value="TRANSKETOLASE-LIKE PYRIMIDINE-BINDING DOMAIN-CONTAINING PROTEIN-RELATED"/>
    <property type="match status" value="1"/>
</dbReference>
<dbReference type="InterPro" id="IPR055152">
    <property type="entry name" value="Transketolase-like_C_2"/>
</dbReference>
<dbReference type="GO" id="GO:0005634">
    <property type="term" value="C:nucleus"/>
    <property type="evidence" value="ECO:0007669"/>
    <property type="project" value="TreeGrafter"/>
</dbReference>
<dbReference type="GO" id="GO:0046872">
    <property type="term" value="F:metal ion binding"/>
    <property type="evidence" value="ECO:0007669"/>
    <property type="project" value="UniProtKB-KW"/>
</dbReference>
<comment type="similarity">
    <text evidence="4">Belongs to the transketolase family.</text>
</comment>
<dbReference type="Pfam" id="PF22613">
    <property type="entry name" value="Transketolase_C_1"/>
    <property type="match status" value="1"/>
</dbReference>
<dbReference type="SUPFAM" id="SSF52922">
    <property type="entry name" value="TK C-terminal domain-like"/>
    <property type="match status" value="1"/>
</dbReference>
<dbReference type="InterPro" id="IPR005475">
    <property type="entry name" value="Transketolase-like_Pyr-bd"/>
</dbReference>
<reference evidence="10" key="2">
    <citation type="journal article" date="2023" name="IMA Fungus">
        <title>Comparative genomic study of the Penicillium genus elucidates a diverse pangenome and 15 lateral gene transfer events.</title>
        <authorList>
            <person name="Petersen C."/>
            <person name="Sorensen T."/>
            <person name="Nielsen M.R."/>
            <person name="Sondergaard T.E."/>
            <person name="Sorensen J.L."/>
            <person name="Fitzpatrick D.A."/>
            <person name="Frisvad J.C."/>
            <person name="Nielsen K.L."/>
        </authorList>
    </citation>
    <scope>NUCLEOTIDE SEQUENCE</scope>
    <source>
        <strain evidence="10">IBT 29864</strain>
    </source>
</reference>
<dbReference type="SMART" id="SM00861">
    <property type="entry name" value="Transket_pyr"/>
    <property type="match status" value="1"/>
</dbReference>
<dbReference type="PROSITE" id="PS00802">
    <property type="entry name" value="TRANSKETOLASE_2"/>
    <property type="match status" value="1"/>
</dbReference>
<comment type="cofactor">
    <cofactor evidence="3">
        <name>thiamine diphosphate</name>
        <dbReference type="ChEBI" id="CHEBI:58937"/>
    </cofactor>
</comment>
<keyword evidence="7" id="KW-0460">Magnesium</keyword>
<accession>A0A9W9SH72</accession>
<comment type="cofactor">
    <cofactor evidence="2">
        <name>Mg(2+)</name>
        <dbReference type="ChEBI" id="CHEBI:18420"/>
    </cofactor>
</comment>
<dbReference type="EMBL" id="JAPZBS010000004">
    <property type="protein sequence ID" value="KAJ5378320.1"/>
    <property type="molecule type" value="Genomic_DNA"/>
</dbReference>
<evidence type="ECO:0000256" key="5">
    <source>
        <dbReference type="ARBA" id="ARBA00022679"/>
    </source>
</evidence>
<dbReference type="Gene3D" id="3.40.50.920">
    <property type="match status" value="1"/>
</dbReference>
<proteinExistence type="inferred from homology"/>
<evidence type="ECO:0000259" key="9">
    <source>
        <dbReference type="SMART" id="SM00861"/>
    </source>
</evidence>
<dbReference type="OrthoDB" id="10267175at2759"/>
<evidence type="ECO:0000256" key="1">
    <source>
        <dbReference type="ARBA" id="ARBA00001941"/>
    </source>
</evidence>
<reference evidence="10" key="1">
    <citation type="submission" date="2022-11" db="EMBL/GenBank/DDBJ databases">
        <authorList>
            <person name="Petersen C."/>
        </authorList>
    </citation>
    <scope>NUCLEOTIDE SEQUENCE</scope>
    <source>
        <strain evidence="10">IBT 29864</strain>
    </source>
</reference>
<evidence type="ECO:0000256" key="3">
    <source>
        <dbReference type="ARBA" id="ARBA00001964"/>
    </source>
</evidence>
<keyword evidence="11" id="KW-1185">Reference proteome</keyword>
<name>A0A9W9SH72_9EURO</name>
<keyword evidence="8" id="KW-0786">Thiamine pyrophosphate</keyword>
<evidence type="ECO:0000256" key="7">
    <source>
        <dbReference type="ARBA" id="ARBA00022842"/>
    </source>
</evidence>
<dbReference type="Pfam" id="PF02779">
    <property type="entry name" value="Transket_pyr"/>
    <property type="match status" value="1"/>
</dbReference>
<gene>
    <name evidence="10" type="ORF">N7496_005729</name>
</gene>
<dbReference type="InterPro" id="IPR033247">
    <property type="entry name" value="Transketolase_fam"/>
</dbReference>
<dbReference type="InterPro" id="IPR029061">
    <property type="entry name" value="THDP-binding"/>
</dbReference>
<dbReference type="CDD" id="cd02012">
    <property type="entry name" value="TPP_TK"/>
    <property type="match status" value="1"/>
</dbReference>
<dbReference type="CDD" id="cd07033">
    <property type="entry name" value="TPP_PYR_DXS_TK_like"/>
    <property type="match status" value="1"/>
</dbReference>
<dbReference type="PANTHER" id="PTHR43522">
    <property type="entry name" value="TRANSKETOLASE"/>
    <property type="match status" value="1"/>
</dbReference>
<comment type="caution">
    <text evidence="10">The sequence shown here is derived from an EMBL/GenBank/DDBJ whole genome shotgun (WGS) entry which is preliminary data.</text>
</comment>
<dbReference type="GO" id="GO:0004802">
    <property type="term" value="F:transketolase activity"/>
    <property type="evidence" value="ECO:0007669"/>
    <property type="project" value="TreeGrafter"/>
</dbReference>
<dbReference type="RefSeq" id="XP_056557183.1">
    <property type="nucleotide sequence ID" value="XM_056698658.1"/>
</dbReference>
<keyword evidence="6" id="KW-0479">Metal-binding</keyword>
<evidence type="ECO:0000313" key="11">
    <source>
        <dbReference type="Proteomes" id="UP001147782"/>
    </source>
</evidence>
<dbReference type="GO" id="GO:0006098">
    <property type="term" value="P:pentose-phosphate shunt"/>
    <property type="evidence" value="ECO:0007669"/>
    <property type="project" value="TreeGrafter"/>
</dbReference>
<feature type="domain" description="Transketolase-like pyrimidine-binding" evidence="9">
    <location>
        <begin position="383"/>
        <end position="558"/>
    </location>
</feature>
<organism evidence="10 11">
    <name type="scientific">Penicillium cataractarum</name>
    <dbReference type="NCBI Taxonomy" id="2100454"/>
    <lineage>
        <taxon>Eukaryota</taxon>
        <taxon>Fungi</taxon>
        <taxon>Dikarya</taxon>
        <taxon>Ascomycota</taxon>
        <taxon>Pezizomycotina</taxon>
        <taxon>Eurotiomycetes</taxon>
        <taxon>Eurotiomycetidae</taxon>
        <taxon>Eurotiales</taxon>
        <taxon>Aspergillaceae</taxon>
        <taxon>Penicillium</taxon>
    </lineage>
</organism>
<evidence type="ECO:0000256" key="8">
    <source>
        <dbReference type="ARBA" id="ARBA00023052"/>
    </source>
</evidence>